<organism evidence="3">
    <name type="scientific">Mycobacterium xenopi 4042</name>
    <dbReference type="NCBI Taxonomy" id="1299334"/>
    <lineage>
        <taxon>Bacteria</taxon>
        <taxon>Bacillati</taxon>
        <taxon>Actinomycetota</taxon>
        <taxon>Actinomycetes</taxon>
        <taxon>Mycobacteriales</taxon>
        <taxon>Mycobacteriaceae</taxon>
        <taxon>Mycobacterium</taxon>
    </lineage>
</organism>
<evidence type="ECO:0000256" key="2">
    <source>
        <dbReference type="SAM" id="Phobius"/>
    </source>
</evidence>
<reference evidence="3" key="1">
    <citation type="submission" date="2014-01" db="EMBL/GenBank/DDBJ databases">
        <authorList>
            <person name="Brown-Elliot B."/>
            <person name="Wallace R."/>
            <person name="Lenaerts A."/>
            <person name="Ordway D."/>
            <person name="DeGroote M.A."/>
            <person name="Parker T."/>
            <person name="Sizemore C."/>
            <person name="Tallon L.J."/>
            <person name="Sadzewicz L.K."/>
            <person name="Sengamalay N."/>
            <person name="Fraser C.M."/>
            <person name="Hine E."/>
            <person name="Shefchek K.A."/>
            <person name="Das S.P."/>
            <person name="Tettelin H."/>
        </authorList>
    </citation>
    <scope>NUCLEOTIDE SEQUENCE [LARGE SCALE GENOMIC DNA]</scope>
    <source>
        <strain evidence="3">4042</strain>
    </source>
</reference>
<feature type="compositionally biased region" description="Basic residues" evidence="1">
    <location>
        <begin position="317"/>
        <end position="333"/>
    </location>
</feature>
<proteinExistence type="predicted"/>
<feature type="compositionally biased region" description="Polar residues" evidence="1">
    <location>
        <begin position="195"/>
        <end position="220"/>
    </location>
</feature>
<comment type="caution">
    <text evidence="3">The sequence shown here is derived from an EMBL/GenBank/DDBJ whole genome shotgun (WGS) entry which is preliminary data.</text>
</comment>
<feature type="transmembrane region" description="Helical" evidence="2">
    <location>
        <begin position="94"/>
        <end position="116"/>
    </location>
</feature>
<dbReference type="EMBL" id="JAOB01000011">
    <property type="protein sequence ID" value="EUA73398.1"/>
    <property type="molecule type" value="Genomic_DNA"/>
</dbReference>
<evidence type="ECO:0000256" key="1">
    <source>
        <dbReference type="SAM" id="MobiDB-lite"/>
    </source>
</evidence>
<protein>
    <submittedName>
        <fullName evidence="3">Drug transporter domain protein</fullName>
    </submittedName>
</protein>
<sequence length="352" mass="37325">MGVGMAFIWSPLAATATRNLPPSLAGAGSGVYNATRQVGAVLGSAGMAAFMTSRITAEMPALPDGVSAQRPEGAALQLPAFLREPFAAAMSQSLLLPAFISLFGVAAALFMVGFAASGAIGAPDRAGERTEAIAVTPDDDVVGDDYDDYVEYTIARGPEPSGEPFTARPHLGHDDAADTEPLDARPRIFGRHQPKQGTATRSDASRNWRTSRLDSPTTDFMLTTSNGSARWPDLCRRQRIATPIRVQGTRERVALLFPTIRGTTCGIAGPRAIGFVRTSSRVIDIIAPISMTPQPTGGIRSRSAISRATAHRDARLARRRTARVPACHRKSTPGKRPAPSARRAWRAGTGST</sequence>
<dbReference type="AlphaFoldDB" id="X8E0D8"/>
<feature type="compositionally biased region" description="Basic and acidic residues" evidence="1">
    <location>
        <begin position="171"/>
        <end position="186"/>
    </location>
</feature>
<feature type="region of interest" description="Disordered" evidence="1">
    <location>
        <begin position="155"/>
        <end position="220"/>
    </location>
</feature>
<dbReference type="PATRIC" id="fig|1299334.3.peg.1062"/>
<feature type="region of interest" description="Disordered" evidence="1">
    <location>
        <begin position="315"/>
        <end position="352"/>
    </location>
</feature>
<evidence type="ECO:0000313" key="3">
    <source>
        <dbReference type="EMBL" id="EUA73398.1"/>
    </source>
</evidence>
<name>X8E0D8_MYCXE</name>
<keyword evidence="2" id="KW-0472">Membrane</keyword>
<accession>X8E0D8</accession>
<keyword evidence="2" id="KW-0812">Transmembrane</keyword>
<keyword evidence="2" id="KW-1133">Transmembrane helix</keyword>
<gene>
    <name evidence="3" type="primary">albF</name>
    <name evidence="3" type="ORF">I553_9554</name>
</gene>